<gene>
    <name evidence="2" type="ORF">TGEB3V08_LOCUS3648</name>
</gene>
<accession>A0A7R9JUK4</accession>
<dbReference type="EMBL" id="OE840172">
    <property type="protein sequence ID" value="CAD7589726.1"/>
    <property type="molecule type" value="Genomic_DNA"/>
</dbReference>
<evidence type="ECO:0000256" key="1">
    <source>
        <dbReference type="SAM" id="MobiDB-lite"/>
    </source>
</evidence>
<feature type="region of interest" description="Disordered" evidence="1">
    <location>
        <begin position="15"/>
        <end position="44"/>
    </location>
</feature>
<name>A0A7R9JUK4_TIMGE</name>
<sequence length="132" mass="14331">MDSCFPPFAALSLRDNSNRKSGAGRNGSRPISAQVPPGGAEIPPEKTGKIEILQDLDLYYIRQIAHNLKTFHSRWPTTRSNPLTSSLATWGPQVFGVDTVHEQVVDKHQGLIGGVTCGTILLAVSLRKLDVV</sequence>
<reference evidence="2" key="1">
    <citation type="submission" date="2020-11" db="EMBL/GenBank/DDBJ databases">
        <authorList>
            <person name="Tran Van P."/>
        </authorList>
    </citation>
    <scope>NUCLEOTIDE SEQUENCE</scope>
</reference>
<dbReference type="AlphaFoldDB" id="A0A7R9JUK4"/>
<evidence type="ECO:0000313" key="2">
    <source>
        <dbReference type="EMBL" id="CAD7589726.1"/>
    </source>
</evidence>
<proteinExistence type="predicted"/>
<organism evidence="2">
    <name type="scientific">Timema genevievae</name>
    <name type="common">Walking stick</name>
    <dbReference type="NCBI Taxonomy" id="629358"/>
    <lineage>
        <taxon>Eukaryota</taxon>
        <taxon>Metazoa</taxon>
        <taxon>Ecdysozoa</taxon>
        <taxon>Arthropoda</taxon>
        <taxon>Hexapoda</taxon>
        <taxon>Insecta</taxon>
        <taxon>Pterygota</taxon>
        <taxon>Neoptera</taxon>
        <taxon>Polyneoptera</taxon>
        <taxon>Phasmatodea</taxon>
        <taxon>Timematodea</taxon>
        <taxon>Timematoidea</taxon>
        <taxon>Timematidae</taxon>
        <taxon>Timema</taxon>
    </lineage>
</organism>
<protein>
    <submittedName>
        <fullName evidence="2">Uncharacterized protein</fullName>
    </submittedName>
</protein>